<evidence type="ECO:0000256" key="1">
    <source>
        <dbReference type="ARBA" id="ARBA00008766"/>
    </source>
</evidence>
<dbReference type="PANTHER" id="PTHR43763">
    <property type="entry name" value="XAA-PRO AMINOPEPTIDASE 1"/>
    <property type="match status" value="1"/>
</dbReference>
<dbReference type="Proteomes" id="UP001302494">
    <property type="component" value="Chromosome"/>
</dbReference>
<dbReference type="InterPro" id="IPR033740">
    <property type="entry name" value="Pept_M24B"/>
</dbReference>
<comment type="similarity">
    <text evidence="1">Belongs to the peptidase M24B family.</text>
</comment>
<dbReference type="InterPro" id="IPR050422">
    <property type="entry name" value="X-Pro_aminopeptidase_P"/>
</dbReference>
<dbReference type="FunFam" id="3.90.230.10:FF:000009">
    <property type="entry name" value="xaa-Pro aminopeptidase 2"/>
    <property type="match status" value="1"/>
</dbReference>
<evidence type="ECO:0000313" key="8">
    <source>
        <dbReference type="Proteomes" id="UP001302494"/>
    </source>
</evidence>
<accession>A0AA96GM69</accession>
<keyword evidence="7" id="KW-0645">Protease</keyword>
<keyword evidence="2" id="KW-0479">Metal-binding</keyword>
<evidence type="ECO:0000256" key="3">
    <source>
        <dbReference type="ARBA" id="ARBA00022801"/>
    </source>
</evidence>
<feature type="domain" description="Peptidase M24 C-terminal" evidence="6">
    <location>
        <begin position="534"/>
        <end position="593"/>
    </location>
</feature>
<dbReference type="Pfam" id="PF00557">
    <property type="entry name" value="Peptidase_M24"/>
    <property type="match status" value="1"/>
</dbReference>
<dbReference type="GO" id="GO:0005737">
    <property type="term" value="C:cytoplasm"/>
    <property type="evidence" value="ECO:0007669"/>
    <property type="project" value="UniProtKB-ARBA"/>
</dbReference>
<feature type="domain" description="Creatinase N-terminal" evidence="5">
    <location>
        <begin position="8"/>
        <end position="135"/>
    </location>
</feature>
<dbReference type="GO" id="GO:0070006">
    <property type="term" value="F:metalloaminopeptidase activity"/>
    <property type="evidence" value="ECO:0007669"/>
    <property type="project" value="InterPro"/>
</dbReference>
<dbReference type="SUPFAM" id="SSF53092">
    <property type="entry name" value="Creatinase/prolidase N-terminal domain"/>
    <property type="match status" value="1"/>
</dbReference>
<dbReference type="Pfam" id="PF16188">
    <property type="entry name" value="Peptidase_M24_C"/>
    <property type="match status" value="1"/>
</dbReference>
<dbReference type="InterPro" id="IPR032416">
    <property type="entry name" value="Peptidase_M24_C"/>
</dbReference>
<dbReference type="PANTHER" id="PTHR43763:SF6">
    <property type="entry name" value="XAA-PRO AMINOPEPTIDASE 1"/>
    <property type="match status" value="1"/>
</dbReference>
<evidence type="ECO:0000313" key="7">
    <source>
        <dbReference type="EMBL" id="WNM60799.1"/>
    </source>
</evidence>
<dbReference type="KEGG" id="nneo:PQG83_13645"/>
<dbReference type="GO" id="GO:0046872">
    <property type="term" value="F:metal ion binding"/>
    <property type="evidence" value="ECO:0007669"/>
    <property type="project" value="UniProtKB-KW"/>
</dbReference>
<organism evidence="7 8">
    <name type="scientific">Candidatus Nitrospira neomarina</name>
    <dbReference type="NCBI Taxonomy" id="3020899"/>
    <lineage>
        <taxon>Bacteria</taxon>
        <taxon>Pseudomonadati</taxon>
        <taxon>Nitrospirota</taxon>
        <taxon>Nitrospiria</taxon>
        <taxon>Nitrospirales</taxon>
        <taxon>Nitrospiraceae</taxon>
        <taxon>Nitrospira</taxon>
    </lineage>
</organism>
<dbReference type="RefSeq" id="WP_312742060.1">
    <property type="nucleotide sequence ID" value="NZ_CP116968.1"/>
</dbReference>
<dbReference type="Pfam" id="PF01321">
    <property type="entry name" value="Creatinase_N"/>
    <property type="match status" value="1"/>
</dbReference>
<dbReference type="InterPro" id="IPR000994">
    <property type="entry name" value="Pept_M24"/>
</dbReference>
<feature type="domain" description="Peptidase M24" evidence="4">
    <location>
        <begin position="312"/>
        <end position="522"/>
    </location>
</feature>
<reference evidence="7 8" key="1">
    <citation type="submission" date="2023-01" db="EMBL/GenBank/DDBJ databases">
        <title>Cultivation and genomic characterization of new, ubiquitous marine nitrite-oxidizing bacteria from the Nitrospirales.</title>
        <authorList>
            <person name="Mueller A.J."/>
            <person name="Daebeler A."/>
            <person name="Herbold C.W."/>
            <person name="Kirkegaard R.H."/>
            <person name="Daims H."/>
        </authorList>
    </citation>
    <scope>NUCLEOTIDE SEQUENCE [LARGE SCALE GENOMIC DNA]</scope>
    <source>
        <strain evidence="7 8">DK</strain>
    </source>
</reference>
<keyword evidence="7" id="KW-0031">Aminopeptidase</keyword>
<dbReference type="EMBL" id="CP116968">
    <property type="protein sequence ID" value="WNM60799.1"/>
    <property type="molecule type" value="Genomic_DNA"/>
</dbReference>
<evidence type="ECO:0000259" key="4">
    <source>
        <dbReference type="Pfam" id="PF00557"/>
    </source>
</evidence>
<evidence type="ECO:0000259" key="6">
    <source>
        <dbReference type="Pfam" id="PF16188"/>
    </source>
</evidence>
<dbReference type="InterPro" id="IPR036005">
    <property type="entry name" value="Creatinase/aminopeptidase-like"/>
</dbReference>
<dbReference type="InterPro" id="IPR029149">
    <property type="entry name" value="Creatin/AminoP/Spt16_N"/>
</dbReference>
<evidence type="ECO:0000256" key="2">
    <source>
        <dbReference type="ARBA" id="ARBA00022723"/>
    </source>
</evidence>
<protein>
    <submittedName>
        <fullName evidence="7">Aminopeptidase P family protein</fullName>
    </submittedName>
</protein>
<gene>
    <name evidence="7" type="ORF">PQG83_13645</name>
</gene>
<proteinExistence type="inferred from homology"/>
<keyword evidence="8" id="KW-1185">Reference proteome</keyword>
<dbReference type="CDD" id="cd01085">
    <property type="entry name" value="APP"/>
    <property type="match status" value="1"/>
</dbReference>
<keyword evidence="3" id="KW-0378">Hydrolase</keyword>
<dbReference type="SUPFAM" id="SSF55920">
    <property type="entry name" value="Creatinase/aminopeptidase"/>
    <property type="match status" value="1"/>
</dbReference>
<sequence>MACEKLLAMRAELVRQQLTGFVVPHTDEYQNEYLPACAERLAWLTGFTGSAGTAIVLPNEAAMFVDGRYTLQVADQVDEKSFTLHNSGETLPDEWLALRAAPTDRIGYDPSLHTPQDLERFQAATERVGAQLVPCVSNPIDMVWHDRPQPPSGVIKPHLLEFSGQSSQVKREVLSRRCLEDRIDAAIITAPDSIAWLLNIRGSDVAHTPLPLCRAILYATGRVALFVDQKKITPGLQAHLGPDISFARPEEFEAGLQQLGAHGNRVLCDPAKTNSWIFTTLSQSGADIVHKNDPCVLPKACKNPVEIAGAYAANQRDGVAMCQFLAWLAREGPKGLVTELGAVDYLDACRRKQALWEDCSFPTISGAGSNGAIVHYHSTPETNRRLEPGTLYLVDSGGQYLDGTTDITRTIAIGRPSDEHRDRYTRVLQGHIALATARFPEGTTGSQLDALARAPLWAMGLDYDHGTGHGVGSFLGVHEGPQRIGKAANAVALKPGMIVSNEPGYYKTGAYGIRLENLVTVVEDESFKNSSRRFLAFDTLTIVPFERALIAMEVLSLNERQWVDTYHARVWAELQSVLDTDTRAWLEQATQSLS</sequence>
<name>A0AA96GM69_9BACT</name>
<dbReference type="InterPro" id="IPR000587">
    <property type="entry name" value="Creatinase_N"/>
</dbReference>
<evidence type="ECO:0000259" key="5">
    <source>
        <dbReference type="Pfam" id="PF01321"/>
    </source>
</evidence>
<dbReference type="Gene3D" id="3.90.230.10">
    <property type="entry name" value="Creatinase/methionine aminopeptidase superfamily"/>
    <property type="match status" value="1"/>
</dbReference>
<dbReference type="AlphaFoldDB" id="A0AA96GM69"/>
<dbReference type="Pfam" id="PF16189">
    <property type="entry name" value="Creatinase_N_2"/>
    <property type="match status" value="1"/>
</dbReference>
<dbReference type="Gene3D" id="3.40.350.10">
    <property type="entry name" value="Creatinase/prolidase N-terminal domain"/>
    <property type="match status" value="2"/>
</dbReference>